<feature type="compositionally biased region" description="Polar residues" evidence="2">
    <location>
        <begin position="1"/>
        <end position="10"/>
    </location>
</feature>
<dbReference type="Gene3D" id="3.50.30.30">
    <property type="match status" value="1"/>
</dbReference>
<dbReference type="Gene3D" id="1.20.930.40">
    <property type="entry name" value="Transferrin receptor-like, dimerisation domain"/>
    <property type="match status" value="1"/>
</dbReference>
<dbReference type="InterPro" id="IPR036757">
    <property type="entry name" value="TFR-like_dimer_dom_sf"/>
</dbReference>
<dbReference type="InterPro" id="IPR007365">
    <property type="entry name" value="TFR-like_dimer_dom"/>
</dbReference>
<evidence type="ECO:0000313" key="5">
    <source>
        <dbReference type="EMBL" id="CAL4086295.1"/>
    </source>
</evidence>
<proteinExistence type="inferred from homology"/>
<dbReference type="Pfam" id="PF04253">
    <property type="entry name" value="TFR_dimer"/>
    <property type="match status" value="1"/>
</dbReference>
<dbReference type="FunFam" id="3.40.630.10:FF:000101">
    <property type="entry name" value="N-acetylated alpha-linked acidic dipeptidase like 1"/>
    <property type="match status" value="1"/>
</dbReference>
<gene>
    <name evidence="5" type="ORF">MNOR_LOCUS12965</name>
</gene>
<dbReference type="EMBL" id="CAXKWB010007259">
    <property type="protein sequence ID" value="CAL4086295.1"/>
    <property type="molecule type" value="Genomic_DNA"/>
</dbReference>
<feature type="compositionally biased region" description="Polar residues" evidence="2">
    <location>
        <begin position="107"/>
        <end position="128"/>
    </location>
</feature>
<comment type="caution">
    <text evidence="5">The sequence shown here is derived from an EMBL/GenBank/DDBJ whole genome shotgun (WGS) entry which is preliminary data.</text>
</comment>
<dbReference type="GO" id="GO:0004180">
    <property type="term" value="F:carboxypeptidase activity"/>
    <property type="evidence" value="ECO:0007669"/>
    <property type="project" value="TreeGrafter"/>
</dbReference>
<accession>A0AAV2QH69</accession>
<dbReference type="InterPro" id="IPR046450">
    <property type="entry name" value="PA_dom_sf"/>
</dbReference>
<dbReference type="Gene3D" id="3.40.630.10">
    <property type="entry name" value="Zn peptidases"/>
    <property type="match status" value="1"/>
</dbReference>
<evidence type="ECO:0000259" key="4">
    <source>
        <dbReference type="Pfam" id="PF04389"/>
    </source>
</evidence>
<evidence type="ECO:0000256" key="1">
    <source>
        <dbReference type="ARBA" id="ARBA00005634"/>
    </source>
</evidence>
<dbReference type="PANTHER" id="PTHR10404:SF46">
    <property type="entry name" value="VACUOLAR PROTEIN SORTING-ASSOCIATED PROTEIN 70"/>
    <property type="match status" value="1"/>
</dbReference>
<dbReference type="SUPFAM" id="SSF47672">
    <property type="entry name" value="Transferrin receptor-like dimerisation domain"/>
    <property type="match status" value="1"/>
</dbReference>
<feature type="region of interest" description="Disordered" evidence="2">
    <location>
        <begin position="107"/>
        <end position="130"/>
    </location>
</feature>
<feature type="non-terminal residue" evidence="5">
    <location>
        <position position="1"/>
    </location>
</feature>
<dbReference type="Proteomes" id="UP001497623">
    <property type="component" value="Unassembled WGS sequence"/>
</dbReference>
<dbReference type="CDD" id="cd08022">
    <property type="entry name" value="M28_PSMA_like"/>
    <property type="match status" value="1"/>
</dbReference>
<comment type="similarity">
    <text evidence="1">Belongs to the peptidase M28 family. M28B subfamily.</text>
</comment>
<feature type="region of interest" description="Disordered" evidence="2">
    <location>
        <begin position="1"/>
        <end position="76"/>
    </location>
</feature>
<feature type="domain" description="Transferrin receptor-like dimerisation" evidence="3">
    <location>
        <begin position="700"/>
        <end position="810"/>
    </location>
</feature>
<keyword evidence="6" id="KW-1185">Reference proteome</keyword>
<evidence type="ECO:0000256" key="2">
    <source>
        <dbReference type="SAM" id="MobiDB-lite"/>
    </source>
</evidence>
<feature type="domain" description="Peptidase M28" evidence="4">
    <location>
        <begin position="433"/>
        <end position="627"/>
    </location>
</feature>
<protein>
    <recommendedName>
        <fullName evidence="7">Glutamate carboxypeptidase</fullName>
    </recommendedName>
</protein>
<dbReference type="PANTHER" id="PTHR10404">
    <property type="entry name" value="N-ACETYLATED-ALPHA-LINKED ACIDIC DIPEPTIDASE"/>
    <property type="match status" value="1"/>
</dbReference>
<dbReference type="Pfam" id="PF04389">
    <property type="entry name" value="Peptidase_M28"/>
    <property type="match status" value="1"/>
</dbReference>
<dbReference type="SUPFAM" id="SSF53187">
    <property type="entry name" value="Zn-dependent exopeptidases"/>
    <property type="match status" value="1"/>
</dbReference>
<feature type="compositionally biased region" description="Polar residues" evidence="2">
    <location>
        <begin position="33"/>
        <end position="70"/>
    </location>
</feature>
<evidence type="ECO:0000313" key="6">
    <source>
        <dbReference type="Proteomes" id="UP001497623"/>
    </source>
</evidence>
<dbReference type="SUPFAM" id="SSF52025">
    <property type="entry name" value="PA domain"/>
    <property type="match status" value="1"/>
</dbReference>
<organism evidence="5 6">
    <name type="scientific">Meganyctiphanes norvegica</name>
    <name type="common">Northern krill</name>
    <name type="synonym">Thysanopoda norvegica</name>
    <dbReference type="NCBI Taxonomy" id="48144"/>
    <lineage>
        <taxon>Eukaryota</taxon>
        <taxon>Metazoa</taxon>
        <taxon>Ecdysozoa</taxon>
        <taxon>Arthropoda</taxon>
        <taxon>Crustacea</taxon>
        <taxon>Multicrustacea</taxon>
        <taxon>Malacostraca</taxon>
        <taxon>Eumalacostraca</taxon>
        <taxon>Eucarida</taxon>
        <taxon>Euphausiacea</taxon>
        <taxon>Euphausiidae</taxon>
        <taxon>Meganyctiphanes</taxon>
    </lineage>
</organism>
<dbReference type="InterPro" id="IPR039373">
    <property type="entry name" value="Peptidase_M28B"/>
</dbReference>
<dbReference type="InterPro" id="IPR007484">
    <property type="entry name" value="Peptidase_M28"/>
</dbReference>
<name>A0AAV2QH69_MEGNR</name>
<evidence type="ECO:0008006" key="7">
    <source>
        <dbReference type="Google" id="ProtNLM"/>
    </source>
</evidence>
<evidence type="ECO:0000259" key="3">
    <source>
        <dbReference type="Pfam" id="PF04253"/>
    </source>
</evidence>
<dbReference type="AlphaFoldDB" id="A0AAV2QH69"/>
<reference evidence="5 6" key="1">
    <citation type="submission" date="2024-05" db="EMBL/GenBank/DDBJ databases">
        <authorList>
            <person name="Wallberg A."/>
        </authorList>
    </citation>
    <scope>NUCLEOTIDE SEQUENCE [LARGE SCALE GENOMIC DNA]</scope>
</reference>
<sequence length="826" mass="90646">PTQGTHNKQLVPSPVSPAVQRSNRKQLVPTPVSPSVQRSNAQQIFSSPVLTPTQGSNNVKPISNSASSPLDSRPKFVRLPTSSQNIELSSQSNPVAQQKPLINNIQANSRSKSSQGINSENPNRSNSGRFDMEEIKNYILKSVSTENLRNNLKELSRLPHQAGSPRERQLANLIKARFLASGCDTAELVPYDVLLSKTDPSQNNRVSLHTEGGVGEEVWAAQSVILPNEELQAFSPYSPSGKVMTAKGEAVVYVNYGEEEDFKHLDSIGTSLSGRVVMARTVIYVSGMDLVRRAVSRGARGVILYVDPAEVVNPGDTTVYPNSTSLPGDAVKLRVLRSGQGDPLTPGWPSKSWSHRLLEENLKSLPSIPVQPISYNDAKVILQKLGGHASPAAWHGKLTDVSYNIGPTMTSDFAHLNLCLATYNQLNRKTIYNVIGTIRGEVEPDRYVILGNHRDAWAYGAIDPSSGTSQMLETAAVLGQLKAKGWRPRRTVVYASWGAEEFGKIGSTEWVEEHLGKLQERGVAYINVDICATGPILAHSASPVIRDVLVDMAKLVPGIGSSGTIYDEWREYSLRVDKTEPKPWHLGTGTDYSAFSFFSGVPSLGMGFMRNSTDIDVPMYPAYHTGIETFHLVDTFIDPGFTIHQGCSRLSALTLVRLAEAPVVPMDPHYLPVAMEEALTEMKKKGLHDVLMGTLGVQTLPTLEESILIFKRAANAFLARIKNQNYTKDPMILRGINDQLTRLEQKFLMPQGSEDKPWCRQAVFAPSRGSPFGKWGFPALKDLLVGLENLHGTELSQQHHLIEKHVSDLILMTSSAISSLNHLHVI</sequence>